<dbReference type="OMA" id="NACEYIP"/>
<feature type="domain" description="FAD dependent oxidoreductase" evidence="7">
    <location>
        <begin position="8"/>
        <end position="365"/>
    </location>
</feature>
<evidence type="ECO:0000256" key="2">
    <source>
        <dbReference type="ARBA" id="ARBA00010989"/>
    </source>
</evidence>
<reference evidence="8" key="2">
    <citation type="submission" date="2021-01" db="UniProtKB">
        <authorList>
            <consortium name="EnsemblMetazoa"/>
        </authorList>
    </citation>
    <scope>IDENTIFICATION</scope>
</reference>
<feature type="transmembrane region" description="Helical" evidence="6">
    <location>
        <begin position="6"/>
        <end position="25"/>
    </location>
</feature>
<dbReference type="InParanoid" id="A0A7M7N422"/>
<dbReference type="InterPro" id="IPR045170">
    <property type="entry name" value="MTOX"/>
</dbReference>
<evidence type="ECO:0000256" key="6">
    <source>
        <dbReference type="SAM" id="Phobius"/>
    </source>
</evidence>
<evidence type="ECO:0000313" key="9">
    <source>
        <dbReference type="Proteomes" id="UP000007110"/>
    </source>
</evidence>
<dbReference type="InterPro" id="IPR006076">
    <property type="entry name" value="FAD-dep_OxRdtase"/>
</dbReference>
<keyword evidence="6" id="KW-1133">Transmembrane helix</keyword>
<protein>
    <recommendedName>
        <fullName evidence="7">FAD dependent oxidoreductase domain-containing protein</fullName>
    </recommendedName>
</protein>
<dbReference type="PANTHER" id="PTHR10961:SF7">
    <property type="entry name" value="FAD DEPENDENT OXIDOREDUCTASE DOMAIN-CONTAINING PROTEIN"/>
    <property type="match status" value="1"/>
</dbReference>
<keyword evidence="6" id="KW-0812">Transmembrane</keyword>
<dbReference type="GeneID" id="100889855"/>
<sequence>MSGVKQYDYIVVGCGGIGSATVYWLSKRAGKRVLGLEQFKLGHDNGGSQDHSRIIRLAYNACEYIPLARGTYEAWGEAERESGVQLVYKTGGLDIAKKGTPGHAVVEIFARAMTEQNVDFERYEGESIKKKYPQFAATPQWTTLYQKDAGLVDAAMGNSVHIQLARKNGATIIDDAAVIKIVKQGNLTKVCTSQGDFLCRKVILTAGAWMNDVLSSVGVKIPLTVTQEQVTYFGTPHMKEFTKDRCPTFILHTGQKAEPYFLPLHGNTGFKIGLDVGGPVVTAQTRNFVPDKKRQEIERNYVAELVPRAVGPILYTKTCLYTMTPDRNFVIDTCKKTGHPDVIFCCGAGHAYKFAAVLGKILSQLAIDERTTFDISCFNMERPAIIDPNYPVSFQLGVDVDDNMTSKL</sequence>
<evidence type="ECO:0000313" key="8">
    <source>
        <dbReference type="EnsemblMetazoa" id="XP_030830938"/>
    </source>
</evidence>
<evidence type="ECO:0000256" key="5">
    <source>
        <dbReference type="ARBA" id="ARBA00023002"/>
    </source>
</evidence>
<comment type="similarity">
    <text evidence="2">Belongs to the MSOX/MTOX family.</text>
</comment>
<dbReference type="GO" id="GO:0050660">
    <property type="term" value="F:flavin adenine dinucleotide binding"/>
    <property type="evidence" value="ECO:0007669"/>
    <property type="project" value="InterPro"/>
</dbReference>
<accession>A0A7M7N422</accession>
<keyword evidence="4" id="KW-0274">FAD</keyword>
<dbReference type="EnsemblMetazoa" id="XM_030975078">
    <property type="protein sequence ID" value="XP_030830938"/>
    <property type="gene ID" value="LOC100889855"/>
</dbReference>
<dbReference type="PANTHER" id="PTHR10961">
    <property type="entry name" value="PEROXISOMAL SARCOSINE OXIDASE"/>
    <property type="match status" value="1"/>
</dbReference>
<keyword evidence="3" id="KW-0285">Flavoprotein</keyword>
<dbReference type="NCBIfam" id="NF008425">
    <property type="entry name" value="PRK11259.1"/>
    <property type="match status" value="1"/>
</dbReference>
<dbReference type="SUPFAM" id="SSF54373">
    <property type="entry name" value="FAD-linked reductases, C-terminal domain"/>
    <property type="match status" value="1"/>
</dbReference>
<keyword evidence="6" id="KW-0472">Membrane</keyword>
<evidence type="ECO:0000256" key="1">
    <source>
        <dbReference type="ARBA" id="ARBA00001974"/>
    </source>
</evidence>
<dbReference type="SUPFAM" id="SSF51905">
    <property type="entry name" value="FAD/NAD(P)-binding domain"/>
    <property type="match status" value="1"/>
</dbReference>
<evidence type="ECO:0000256" key="3">
    <source>
        <dbReference type="ARBA" id="ARBA00022630"/>
    </source>
</evidence>
<reference evidence="9" key="1">
    <citation type="submission" date="2015-02" db="EMBL/GenBank/DDBJ databases">
        <title>Genome sequencing for Strongylocentrotus purpuratus.</title>
        <authorList>
            <person name="Murali S."/>
            <person name="Liu Y."/>
            <person name="Vee V."/>
            <person name="English A."/>
            <person name="Wang M."/>
            <person name="Skinner E."/>
            <person name="Han Y."/>
            <person name="Muzny D.M."/>
            <person name="Worley K.C."/>
            <person name="Gibbs R.A."/>
        </authorList>
    </citation>
    <scope>NUCLEOTIDE SEQUENCE</scope>
</reference>
<evidence type="ECO:0000256" key="4">
    <source>
        <dbReference type="ARBA" id="ARBA00022827"/>
    </source>
</evidence>
<dbReference type="KEGG" id="spu:100889855"/>
<dbReference type="Gene3D" id="3.50.50.60">
    <property type="entry name" value="FAD/NAD(P)-binding domain"/>
    <property type="match status" value="1"/>
</dbReference>
<keyword evidence="9" id="KW-1185">Reference proteome</keyword>
<dbReference type="GO" id="GO:0008115">
    <property type="term" value="F:sarcosine oxidase activity"/>
    <property type="evidence" value="ECO:0000318"/>
    <property type="project" value="GO_Central"/>
</dbReference>
<organism evidence="8 9">
    <name type="scientific">Strongylocentrotus purpuratus</name>
    <name type="common">Purple sea urchin</name>
    <dbReference type="NCBI Taxonomy" id="7668"/>
    <lineage>
        <taxon>Eukaryota</taxon>
        <taxon>Metazoa</taxon>
        <taxon>Echinodermata</taxon>
        <taxon>Eleutherozoa</taxon>
        <taxon>Echinozoa</taxon>
        <taxon>Echinoidea</taxon>
        <taxon>Euechinoidea</taxon>
        <taxon>Echinacea</taxon>
        <taxon>Camarodonta</taxon>
        <taxon>Echinidea</taxon>
        <taxon>Strongylocentrotidae</taxon>
        <taxon>Strongylocentrotus</taxon>
    </lineage>
</organism>
<dbReference type="AlphaFoldDB" id="A0A7M7N422"/>
<dbReference type="FunFam" id="3.50.50.60:FF:001076">
    <property type="entry name" value="Uncharacterized protein"/>
    <property type="match status" value="1"/>
</dbReference>
<dbReference type="Gene3D" id="3.30.9.10">
    <property type="entry name" value="D-Amino Acid Oxidase, subunit A, domain 2"/>
    <property type="match status" value="1"/>
</dbReference>
<proteinExistence type="inferred from homology"/>
<dbReference type="InterPro" id="IPR036188">
    <property type="entry name" value="FAD/NAD-bd_sf"/>
</dbReference>
<name>A0A7M7N422_STRPU</name>
<comment type="cofactor">
    <cofactor evidence="1">
        <name>FAD</name>
        <dbReference type="ChEBI" id="CHEBI:57692"/>
    </cofactor>
</comment>
<dbReference type="Pfam" id="PF01266">
    <property type="entry name" value="DAO"/>
    <property type="match status" value="1"/>
</dbReference>
<dbReference type="Proteomes" id="UP000007110">
    <property type="component" value="Unassembled WGS sequence"/>
</dbReference>
<dbReference type="OrthoDB" id="424974at2759"/>
<keyword evidence="5" id="KW-0560">Oxidoreductase</keyword>
<dbReference type="RefSeq" id="XP_030830938.1">
    <property type="nucleotide sequence ID" value="XM_030975078.1"/>
</dbReference>
<evidence type="ECO:0000259" key="7">
    <source>
        <dbReference type="Pfam" id="PF01266"/>
    </source>
</evidence>